<name>X6ML23_RETFI</name>
<organism evidence="2 3">
    <name type="scientific">Reticulomyxa filosa</name>
    <dbReference type="NCBI Taxonomy" id="46433"/>
    <lineage>
        <taxon>Eukaryota</taxon>
        <taxon>Sar</taxon>
        <taxon>Rhizaria</taxon>
        <taxon>Retaria</taxon>
        <taxon>Foraminifera</taxon>
        <taxon>Monothalamids</taxon>
        <taxon>Reticulomyxidae</taxon>
        <taxon>Reticulomyxa</taxon>
    </lineage>
</organism>
<comment type="caution">
    <text evidence="2">The sequence shown here is derived from an EMBL/GenBank/DDBJ whole genome shotgun (WGS) entry which is preliminary data.</text>
</comment>
<accession>X6ML23</accession>
<dbReference type="Proteomes" id="UP000023152">
    <property type="component" value="Unassembled WGS sequence"/>
</dbReference>
<keyword evidence="1" id="KW-0472">Membrane</keyword>
<reference evidence="2 3" key="1">
    <citation type="journal article" date="2013" name="Curr. Biol.">
        <title>The Genome of the Foraminiferan Reticulomyxa filosa.</title>
        <authorList>
            <person name="Glockner G."/>
            <person name="Hulsmann N."/>
            <person name="Schleicher M."/>
            <person name="Noegel A.A."/>
            <person name="Eichinger L."/>
            <person name="Gallinger C."/>
            <person name="Pawlowski J."/>
            <person name="Sierra R."/>
            <person name="Euteneuer U."/>
            <person name="Pillet L."/>
            <person name="Moustafa A."/>
            <person name="Platzer M."/>
            <person name="Groth M."/>
            <person name="Szafranski K."/>
            <person name="Schliwa M."/>
        </authorList>
    </citation>
    <scope>NUCLEOTIDE SEQUENCE [LARGE SCALE GENOMIC DNA]</scope>
</reference>
<evidence type="ECO:0000256" key="1">
    <source>
        <dbReference type="SAM" id="Phobius"/>
    </source>
</evidence>
<protein>
    <submittedName>
        <fullName evidence="2">Uncharacterized protein</fullName>
    </submittedName>
</protein>
<dbReference type="EMBL" id="ASPP01019970">
    <property type="protein sequence ID" value="ETO14554.1"/>
    <property type="molecule type" value="Genomic_DNA"/>
</dbReference>
<feature type="transmembrane region" description="Helical" evidence="1">
    <location>
        <begin position="134"/>
        <end position="157"/>
    </location>
</feature>
<dbReference type="AlphaFoldDB" id="X6ML23"/>
<feature type="transmembrane region" description="Helical" evidence="1">
    <location>
        <begin position="82"/>
        <end position="105"/>
    </location>
</feature>
<evidence type="ECO:0000313" key="3">
    <source>
        <dbReference type="Proteomes" id="UP000023152"/>
    </source>
</evidence>
<evidence type="ECO:0000313" key="2">
    <source>
        <dbReference type="EMBL" id="ETO14554.1"/>
    </source>
</evidence>
<keyword evidence="1" id="KW-0812">Transmembrane</keyword>
<proteinExistence type="predicted"/>
<keyword evidence="3" id="KW-1185">Reference proteome</keyword>
<sequence length="293" mass="33642">KLYVCSCGVFWNLCMELFWFERLKLAYQNTPYFINVYIKYGVYIICIVVTTWVMTFALIITIQGRCGQTLDPIDFNPFGENYSIYNCGGGCGIFILSSLLAYMYLSRLLRMANEHKHEGHFDATVYKAIQRATIIAVTSTCSNLIAVVVAVALVGTLEAGTSHFYFINLCSRHNSAFITLCLVIVVSCTKIYLAAVVKCVLFQEYVQLLKVKKCLLRHSPRNNNLSMKIKLYKRGFIVDMCSWNALLVLRKTDTNIIHVICFAFKIIFMCGKYHKKEKSYSKPFDYVKIYKSF</sequence>
<gene>
    <name evidence="2" type="ORF">RFI_22813</name>
</gene>
<feature type="non-terminal residue" evidence="2">
    <location>
        <position position="1"/>
    </location>
</feature>
<keyword evidence="1" id="KW-1133">Transmembrane helix</keyword>
<feature type="transmembrane region" description="Helical" evidence="1">
    <location>
        <begin position="40"/>
        <end position="62"/>
    </location>
</feature>
<feature type="transmembrane region" description="Helical" evidence="1">
    <location>
        <begin position="177"/>
        <end position="202"/>
    </location>
</feature>